<proteinExistence type="inferred from homology"/>
<comment type="similarity">
    <text evidence="1 6">Belongs to the HisA/HisF family.</text>
</comment>
<dbReference type="STRING" id="1246637.MTBBW1_440034"/>
<name>A0A1W1HH75_9BACT</name>
<dbReference type="InterPro" id="IPR011060">
    <property type="entry name" value="RibuloseP-bd_barrel"/>
</dbReference>
<dbReference type="GO" id="GO:0000105">
    <property type="term" value="P:L-histidine biosynthetic process"/>
    <property type="evidence" value="ECO:0007669"/>
    <property type="project" value="UniProtKB-KW"/>
</dbReference>
<gene>
    <name evidence="7" type="primary">HIS</name>
    <name evidence="7" type="ORF">MTBBW1_440034</name>
</gene>
<dbReference type="GO" id="GO:0000162">
    <property type="term" value="P:L-tryptophan biosynthetic process"/>
    <property type="evidence" value="ECO:0007669"/>
    <property type="project" value="TreeGrafter"/>
</dbReference>
<evidence type="ECO:0000313" key="7">
    <source>
        <dbReference type="EMBL" id="SLM31829.1"/>
    </source>
</evidence>
<dbReference type="GO" id="GO:0003949">
    <property type="term" value="F:1-(5-phosphoribosyl)-5-[(5-phosphoribosylamino)methylideneamino]imidazole-4-carboxamide isomerase activity"/>
    <property type="evidence" value="ECO:0007669"/>
    <property type="project" value="UniProtKB-EC"/>
</dbReference>
<evidence type="ECO:0000256" key="4">
    <source>
        <dbReference type="ARBA" id="ARBA00023235"/>
    </source>
</evidence>
<dbReference type="Gene3D" id="3.20.20.70">
    <property type="entry name" value="Aldolase class I"/>
    <property type="match status" value="1"/>
</dbReference>
<keyword evidence="8" id="KW-1185">Reference proteome</keyword>
<dbReference type="EMBL" id="FWEV01000286">
    <property type="protein sequence ID" value="SLM31829.1"/>
    <property type="molecule type" value="Genomic_DNA"/>
</dbReference>
<evidence type="ECO:0000256" key="5">
    <source>
        <dbReference type="ARBA" id="ARBA00029440"/>
    </source>
</evidence>
<accession>A0A1W1HH75</accession>
<evidence type="ECO:0000256" key="6">
    <source>
        <dbReference type="RuleBase" id="RU003657"/>
    </source>
</evidence>
<evidence type="ECO:0000256" key="1">
    <source>
        <dbReference type="ARBA" id="ARBA00009667"/>
    </source>
</evidence>
<dbReference type="EC" id="5.3.1.16" evidence="7"/>
<keyword evidence="2 6" id="KW-0028">Amino-acid biosynthesis</keyword>
<comment type="pathway">
    <text evidence="5">Amino-acid biosynthesis.</text>
</comment>
<dbReference type="InterPro" id="IPR044524">
    <property type="entry name" value="Isoase_HisA-like"/>
</dbReference>
<reference evidence="7 8" key="1">
    <citation type="submission" date="2017-03" db="EMBL/GenBank/DDBJ databases">
        <authorList>
            <person name="Afonso C.L."/>
            <person name="Miller P.J."/>
            <person name="Scott M.A."/>
            <person name="Spackman E."/>
            <person name="Goraichik I."/>
            <person name="Dimitrov K.M."/>
            <person name="Suarez D.L."/>
            <person name="Swayne D.E."/>
        </authorList>
    </citation>
    <scope>NUCLEOTIDE SEQUENCE [LARGE SCALE GENOMIC DNA]</scope>
    <source>
        <strain evidence="7">PRJEB14757</strain>
    </source>
</reference>
<keyword evidence="4 7" id="KW-0413">Isomerase</keyword>
<dbReference type="AlphaFoldDB" id="A0A1W1HH75"/>
<dbReference type="GO" id="GO:0005737">
    <property type="term" value="C:cytoplasm"/>
    <property type="evidence" value="ECO:0007669"/>
    <property type="project" value="TreeGrafter"/>
</dbReference>
<sequence length="267" mass="29362">MTGEQDTEMKFRPCIDIKNGKVVQIIGGTLREENSSSCTNSTITNFQSENPSSFFAELYRKDGIYGGHVISLGPGNEKAVLSALKAFPGGLQVGGGINTDNAHRYLDAGASHVIVTSFVFSNGIIDMEKLNALVNKIGKDRLVLDLSCRTRDNQFWIVTDRWQKFTEVTVTEENITKLSEYCDEFLVHGVDVEGKMAGVQSDLVDLLGKCCPIPVTYAGGVKDFSDLDHVKEVGNNRVDLTIGSALDIFGGKIPYREVVKWHQTHNI</sequence>
<dbReference type="InterPro" id="IPR013785">
    <property type="entry name" value="Aldolase_TIM"/>
</dbReference>
<organism evidence="7 8">
    <name type="scientific">Desulfamplus magnetovallimortis</name>
    <dbReference type="NCBI Taxonomy" id="1246637"/>
    <lineage>
        <taxon>Bacteria</taxon>
        <taxon>Pseudomonadati</taxon>
        <taxon>Thermodesulfobacteriota</taxon>
        <taxon>Desulfobacteria</taxon>
        <taxon>Desulfobacterales</taxon>
        <taxon>Desulfobacteraceae</taxon>
        <taxon>Desulfamplus</taxon>
    </lineage>
</organism>
<evidence type="ECO:0000313" key="8">
    <source>
        <dbReference type="Proteomes" id="UP000191931"/>
    </source>
</evidence>
<dbReference type="InterPro" id="IPR006062">
    <property type="entry name" value="His_biosynth"/>
</dbReference>
<dbReference type="FunFam" id="3.20.20.70:FF:000110">
    <property type="entry name" value="1-(5-phosphoribosyl)-5-[(5-phosphoribosylamino)methylideneamino] imidazole-4-carboxamide isomerase, chloroplastic"/>
    <property type="match status" value="1"/>
</dbReference>
<evidence type="ECO:0000256" key="2">
    <source>
        <dbReference type="ARBA" id="ARBA00022605"/>
    </source>
</evidence>
<dbReference type="PANTHER" id="PTHR43090:SF2">
    <property type="entry name" value="1-(5-PHOSPHORIBOSYL)-5-[(5-PHOSPHORIBOSYLAMINO)METHYLIDENEAMINO] IMIDAZOLE-4-CARBOXAMIDE ISOMERASE"/>
    <property type="match status" value="1"/>
</dbReference>
<dbReference type="NCBIfam" id="TIGR02129">
    <property type="entry name" value="hisA_euk"/>
    <property type="match status" value="1"/>
</dbReference>
<dbReference type="Pfam" id="PF00977">
    <property type="entry name" value="His_biosynth"/>
    <property type="match status" value="1"/>
</dbReference>
<dbReference type="InterPro" id="IPR011858">
    <property type="entry name" value="His6/HISN3"/>
</dbReference>
<protein>
    <submittedName>
        <fullName evidence="7">1-(5-phosphoribosyl)-5-((5-phosphoribosylamino)methylideneamino) imidazole-4-carboxamide isomerase, chloroplastic</fullName>
        <ecNumber evidence="7">5.3.1.16</ecNumber>
    </submittedName>
</protein>
<dbReference type="PANTHER" id="PTHR43090">
    <property type="entry name" value="1-(5-PHOSPHORIBOSYL)-5-[(5-PHOSPHORIBOSYLAMINO)METHYLIDENEAMINO] IMIDAZOLE-4-CARBOXAMIDE ISOMERASE"/>
    <property type="match status" value="1"/>
</dbReference>
<dbReference type="SUPFAM" id="SSF51366">
    <property type="entry name" value="Ribulose-phoshate binding barrel"/>
    <property type="match status" value="1"/>
</dbReference>
<dbReference type="Proteomes" id="UP000191931">
    <property type="component" value="Unassembled WGS sequence"/>
</dbReference>
<keyword evidence="3 6" id="KW-0368">Histidine biosynthesis</keyword>
<dbReference type="CDD" id="cd04723">
    <property type="entry name" value="HisA_HisF"/>
    <property type="match status" value="1"/>
</dbReference>
<evidence type="ECO:0000256" key="3">
    <source>
        <dbReference type="ARBA" id="ARBA00023102"/>
    </source>
</evidence>